<evidence type="ECO:0000256" key="1">
    <source>
        <dbReference type="SAM" id="MobiDB-lite"/>
    </source>
</evidence>
<dbReference type="AlphaFoldDB" id="A0A9R1G5J5"/>
<comment type="caution">
    <text evidence="2">The sequence shown here is derived from an EMBL/GenBank/DDBJ whole genome shotgun (WGS) entry which is preliminary data.</text>
</comment>
<dbReference type="Proteomes" id="UP000815260">
    <property type="component" value="Chromosome 4A"/>
</dbReference>
<reference evidence="2" key="2">
    <citation type="submission" date="2020-03" db="EMBL/GenBank/DDBJ databases">
        <title>The second near-complete assembly of the hexaploid bread wheat (Triticum aestivum) genome.</title>
        <authorList>
            <person name="Zimin A.V."/>
            <person name="Puiu D."/>
            <person name="Shumante A."/>
            <person name="Alonge M."/>
            <person name="Salzberg S.L."/>
        </authorList>
    </citation>
    <scope>NUCLEOTIDE SEQUENCE</scope>
    <source>
        <tissue evidence="2">Leaf</tissue>
    </source>
</reference>
<feature type="compositionally biased region" description="Pro residues" evidence="1">
    <location>
        <begin position="21"/>
        <end position="30"/>
    </location>
</feature>
<gene>
    <name evidence="2" type="ORF">CFC21_051149</name>
</gene>
<organism evidence="2">
    <name type="scientific">Triticum aestivum</name>
    <name type="common">Wheat</name>
    <dbReference type="NCBI Taxonomy" id="4565"/>
    <lineage>
        <taxon>Eukaryota</taxon>
        <taxon>Viridiplantae</taxon>
        <taxon>Streptophyta</taxon>
        <taxon>Embryophyta</taxon>
        <taxon>Tracheophyta</taxon>
        <taxon>Spermatophyta</taxon>
        <taxon>Magnoliopsida</taxon>
        <taxon>Liliopsida</taxon>
        <taxon>Poales</taxon>
        <taxon>Poaceae</taxon>
        <taxon>BOP clade</taxon>
        <taxon>Pooideae</taxon>
        <taxon>Triticodae</taxon>
        <taxon>Triticeae</taxon>
        <taxon>Triticinae</taxon>
        <taxon>Triticum</taxon>
    </lineage>
</organism>
<name>A0A9R1G5J5_WHEAT</name>
<sequence>MVSGVPHRPDENGGGGGPSFPQQPAPVGTP</sequence>
<dbReference type="EMBL" id="CM022220">
    <property type="protein sequence ID" value="KAF7041337.1"/>
    <property type="molecule type" value="Genomic_DNA"/>
</dbReference>
<feature type="non-terminal residue" evidence="2">
    <location>
        <position position="30"/>
    </location>
</feature>
<feature type="region of interest" description="Disordered" evidence="1">
    <location>
        <begin position="1"/>
        <end position="30"/>
    </location>
</feature>
<reference evidence="2" key="1">
    <citation type="journal article" date="2017" name="Gigascience">
        <title>The first near-complete assembly of the hexaploid bread wheat genome, Triticum aestivum.</title>
        <authorList>
            <person name="Zimin A.V."/>
            <person name="Puiu D."/>
            <person name="Hall R."/>
            <person name="Kingan S."/>
            <person name="Clavijo B.J."/>
            <person name="Salzberg S.L."/>
        </authorList>
    </citation>
    <scope>NUCLEOTIDE SEQUENCE</scope>
    <source>
        <tissue evidence="2">Leaf</tissue>
    </source>
</reference>
<evidence type="ECO:0000313" key="2">
    <source>
        <dbReference type="EMBL" id="KAF7041337.1"/>
    </source>
</evidence>
<proteinExistence type="predicted"/>
<accession>A0A9R1G5J5</accession>
<dbReference type="OrthoDB" id="552115at2759"/>
<protein>
    <submittedName>
        <fullName evidence="2">Uncharacterized protein</fullName>
    </submittedName>
</protein>